<dbReference type="Pfam" id="PF22677">
    <property type="entry name" value="Ble-like_N"/>
    <property type="match status" value="1"/>
</dbReference>
<proteinExistence type="predicted"/>
<evidence type="ECO:0000313" key="4">
    <source>
        <dbReference type="Proteomes" id="UP000523795"/>
    </source>
</evidence>
<dbReference type="InterPro" id="IPR052164">
    <property type="entry name" value="Anthracycline_SecMetBiosynth"/>
</dbReference>
<protein>
    <submittedName>
        <fullName evidence="3">VOC family protein</fullName>
    </submittedName>
</protein>
<organism evidence="3 4">
    <name type="scientific">Arthrobacter deserti</name>
    <dbReference type="NCBI Taxonomy" id="1742687"/>
    <lineage>
        <taxon>Bacteria</taxon>
        <taxon>Bacillati</taxon>
        <taxon>Actinomycetota</taxon>
        <taxon>Actinomycetes</taxon>
        <taxon>Micrococcales</taxon>
        <taxon>Micrococcaceae</taxon>
        <taxon>Arthrobacter</taxon>
    </lineage>
</organism>
<evidence type="ECO:0000259" key="2">
    <source>
        <dbReference type="PROSITE" id="PS51819"/>
    </source>
</evidence>
<dbReference type="InterPro" id="IPR037523">
    <property type="entry name" value="VOC_core"/>
</dbReference>
<keyword evidence="4" id="KW-1185">Reference proteome</keyword>
<dbReference type="EMBL" id="JAAZSR010000001">
    <property type="protein sequence ID" value="NKX49026.1"/>
    <property type="molecule type" value="Genomic_DNA"/>
</dbReference>
<dbReference type="SUPFAM" id="SSF54593">
    <property type="entry name" value="Glyoxalase/Bleomycin resistance protein/Dihydroxybiphenyl dioxygenase"/>
    <property type="match status" value="1"/>
</dbReference>
<dbReference type="InterPro" id="IPR029068">
    <property type="entry name" value="Glyas_Bleomycin-R_OHBP_Dase"/>
</dbReference>
<dbReference type="InterPro" id="IPR053863">
    <property type="entry name" value="Glyoxy/Ble-like_N"/>
</dbReference>
<reference evidence="3 4" key="1">
    <citation type="submission" date="2020-04" db="EMBL/GenBank/DDBJ databases">
        <authorList>
            <person name="Liu S."/>
        </authorList>
    </citation>
    <scope>NUCLEOTIDE SEQUENCE [LARGE SCALE GENOMIC DNA]</scope>
    <source>
        <strain evidence="3 4">CGMCC 1.15091</strain>
    </source>
</reference>
<name>A0ABX1JJW8_9MICC</name>
<dbReference type="PANTHER" id="PTHR33993:SF2">
    <property type="entry name" value="VOC DOMAIN-CONTAINING PROTEIN"/>
    <property type="match status" value="1"/>
</dbReference>
<comment type="caution">
    <text evidence="3">The sequence shown here is derived from an EMBL/GenBank/DDBJ whole genome shotgun (WGS) entry which is preliminary data.</text>
</comment>
<dbReference type="Gene3D" id="3.10.180.10">
    <property type="entry name" value="2,3-Dihydroxybiphenyl 1,2-Dioxygenase, domain 1"/>
    <property type="match status" value="1"/>
</dbReference>
<accession>A0ABX1JJW8</accession>
<feature type="region of interest" description="Disordered" evidence="1">
    <location>
        <begin position="42"/>
        <end position="64"/>
    </location>
</feature>
<sequence length="127" mass="13749">MSGRVVHFEIPADDTARASEFYRSAFGWTLASMPDIDYTTVETTPTDAEGTPLEPGAINGGLFQRGDNELRTPVITIDVEDIDSALEKIKALGGSTVMPKQAVMDMGFTAYFRDSEGNLLGLWQDAG</sequence>
<dbReference type="PROSITE" id="PS51819">
    <property type="entry name" value="VOC"/>
    <property type="match status" value="1"/>
</dbReference>
<evidence type="ECO:0000313" key="3">
    <source>
        <dbReference type="EMBL" id="NKX49026.1"/>
    </source>
</evidence>
<gene>
    <name evidence="3" type="ORF">HER39_00160</name>
</gene>
<evidence type="ECO:0000256" key="1">
    <source>
        <dbReference type="SAM" id="MobiDB-lite"/>
    </source>
</evidence>
<dbReference type="PANTHER" id="PTHR33993">
    <property type="entry name" value="GLYOXALASE-RELATED"/>
    <property type="match status" value="1"/>
</dbReference>
<dbReference type="CDD" id="cd07247">
    <property type="entry name" value="SgaA_N_like"/>
    <property type="match status" value="1"/>
</dbReference>
<feature type="domain" description="VOC" evidence="2">
    <location>
        <begin position="4"/>
        <end position="125"/>
    </location>
</feature>
<dbReference type="Proteomes" id="UP000523795">
    <property type="component" value="Unassembled WGS sequence"/>
</dbReference>